<proteinExistence type="predicted"/>
<dbReference type="RefSeq" id="WP_101356382.1">
    <property type="nucleotide sequence ID" value="NZ_PIQO01000026.1"/>
</dbReference>
<gene>
    <name evidence="1" type="ORF">CWO92_22145</name>
</gene>
<dbReference type="AlphaFoldDB" id="A0A2N3LED0"/>
<organism evidence="1 2">
    <name type="scientific">Heyndrickxia camelliae</name>
    <dbReference type="NCBI Taxonomy" id="1707093"/>
    <lineage>
        <taxon>Bacteria</taxon>
        <taxon>Bacillati</taxon>
        <taxon>Bacillota</taxon>
        <taxon>Bacilli</taxon>
        <taxon>Bacillales</taxon>
        <taxon>Bacillaceae</taxon>
        <taxon>Heyndrickxia</taxon>
    </lineage>
</organism>
<accession>A0A2N3LED0</accession>
<dbReference type="EMBL" id="PIQO01000026">
    <property type="protein sequence ID" value="PKR82894.1"/>
    <property type="molecule type" value="Genomic_DNA"/>
</dbReference>
<protein>
    <submittedName>
        <fullName evidence="1">Uncharacterized protein</fullName>
    </submittedName>
</protein>
<dbReference type="Proteomes" id="UP000233440">
    <property type="component" value="Unassembled WGS sequence"/>
</dbReference>
<evidence type="ECO:0000313" key="1">
    <source>
        <dbReference type="EMBL" id="PKR82894.1"/>
    </source>
</evidence>
<name>A0A2N3LED0_9BACI</name>
<keyword evidence="2" id="KW-1185">Reference proteome</keyword>
<comment type="caution">
    <text evidence="1">The sequence shown here is derived from an EMBL/GenBank/DDBJ whole genome shotgun (WGS) entry which is preliminary data.</text>
</comment>
<reference evidence="1 2" key="1">
    <citation type="submission" date="2017-11" db="EMBL/GenBank/DDBJ databases">
        <title>Bacillus camelliae sp. nov., isolated from pu'er tea.</title>
        <authorList>
            <person name="Niu L."/>
        </authorList>
    </citation>
    <scope>NUCLEOTIDE SEQUENCE [LARGE SCALE GENOMIC DNA]</scope>
    <source>
        <strain evidence="1 2">7578-1</strain>
    </source>
</reference>
<sequence>MPTEIKYYMVRMVDLAAEKFFEKEMSQFEVESIELKNKMGNNRIQIINKSYSYTKNLVTGRKYAAITF</sequence>
<evidence type="ECO:0000313" key="2">
    <source>
        <dbReference type="Proteomes" id="UP000233440"/>
    </source>
</evidence>